<dbReference type="Proteomes" id="UP001300012">
    <property type="component" value="Unassembled WGS sequence"/>
</dbReference>
<keyword evidence="1" id="KW-0472">Membrane</keyword>
<keyword evidence="1" id="KW-1133">Transmembrane helix</keyword>
<keyword evidence="1" id="KW-0812">Transmembrane</keyword>
<organism evidence="2 3">
    <name type="scientific">Paenibacillus radicis</name>
    <name type="common">ex Xue et al. 2023</name>
    <dbReference type="NCBI Taxonomy" id="2972489"/>
    <lineage>
        <taxon>Bacteria</taxon>
        <taxon>Bacillati</taxon>
        <taxon>Bacillota</taxon>
        <taxon>Bacilli</taxon>
        <taxon>Bacillales</taxon>
        <taxon>Paenibacillaceae</taxon>
        <taxon>Paenibacillus</taxon>
    </lineage>
</organism>
<dbReference type="RefSeq" id="WP_258215702.1">
    <property type="nucleotide sequence ID" value="NZ_JANQBD010000018.1"/>
</dbReference>
<name>A0ABT1YPD6_9BACL</name>
<protein>
    <submittedName>
        <fullName evidence="2">GDYXXLXY domain-containing protein</fullName>
    </submittedName>
</protein>
<evidence type="ECO:0000313" key="3">
    <source>
        <dbReference type="Proteomes" id="UP001300012"/>
    </source>
</evidence>
<keyword evidence="3" id="KW-1185">Reference proteome</keyword>
<sequence length="175" mass="19741">MSEQTQQRPRRAIWLLWIVLLQVLFLGGIAGSYYAVDWFGEEIKLKTVPVDPRDMLYGDYVTLSYEVSQLSPALWKGEGELPKQGSRVFVQLKPENGLYVASGIYSDKPAAIPGEAVLKGRVSYSWNEMIRVEYGIEQYYVPEGTGKELEEKARNMIVAVKIASWGQAKIAGLEY</sequence>
<comment type="caution">
    <text evidence="2">The sequence shown here is derived from an EMBL/GenBank/DDBJ whole genome shotgun (WGS) entry which is preliminary data.</text>
</comment>
<evidence type="ECO:0000313" key="2">
    <source>
        <dbReference type="EMBL" id="MCR8634138.1"/>
    </source>
</evidence>
<proteinExistence type="predicted"/>
<dbReference type="Pfam" id="PF14345">
    <property type="entry name" value="GDYXXLXY"/>
    <property type="match status" value="1"/>
</dbReference>
<accession>A0ABT1YPD6</accession>
<gene>
    <name evidence="2" type="ORF">NV381_23385</name>
</gene>
<dbReference type="EMBL" id="JANQBD010000018">
    <property type="protein sequence ID" value="MCR8634138.1"/>
    <property type="molecule type" value="Genomic_DNA"/>
</dbReference>
<evidence type="ECO:0000256" key="1">
    <source>
        <dbReference type="SAM" id="Phobius"/>
    </source>
</evidence>
<dbReference type="InterPro" id="IPR025833">
    <property type="entry name" value="GDYXXLXY"/>
</dbReference>
<reference evidence="2 3" key="1">
    <citation type="submission" date="2022-08" db="EMBL/GenBank/DDBJ databases">
        <title>Paenibacillus endoradicis sp. nov., Paenibacillus radicibacter sp. nov and Paenibacillus pararadicis sp. nov., three cold-adapted plant growth-promoting bacteria isolated from root of Larix gmelinii in Great Khingan.</title>
        <authorList>
            <person name="Xue H."/>
        </authorList>
    </citation>
    <scope>NUCLEOTIDE SEQUENCE [LARGE SCALE GENOMIC DNA]</scope>
    <source>
        <strain evidence="2 3">N5-1-1-5</strain>
    </source>
</reference>
<feature type="transmembrane region" description="Helical" evidence="1">
    <location>
        <begin position="12"/>
        <end position="36"/>
    </location>
</feature>